<evidence type="ECO:0000256" key="13">
    <source>
        <dbReference type="RuleBase" id="RU003357"/>
    </source>
</evidence>
<gene>
    <name evidence="17" type="ORF">MB824_02265</name>
</gene>
<comment type="subcellular location">
    <subcellularLocation>
        <location evidence="1 11">Cell outer membrane</location>
        <topology evidence="1 11">Multi-pass membrane protein</topology>
    </subcellularLocation>
</comment>
<protein>
    <submittedName>
        <fullName evidence="17">TonB-dependent receptor</fullName>
    </submittedName>
</protein>
<feature type="domain" description="TonB-dependent receptor-like beta-barrel" evidence="15">
    <location>
        <begin position="245"/>
        <end position="613"/>
    </location>
</feature>
<dbReference type="RefSeq" id="WP_238745576.1">
    <property type="nucleotide sequence ID" value="NZ_JAKOOW010000006.1"/>
</dbReference>
<keyword evidence="18" id="KW-1185">Reference proteome</keyword>
<evidence type="ECO:0000256" key="3">
    <source>
        <dbReference type="ARBA" id="ARBA00022448"/>
    </source>
</evidence>
<evidence type="ECO:0000259" key="15">
    <source>
        <dbReference type="Pfam" id="PF00593"/>
    </source>
</evidence>
<feature type="signal peptide" evidence="14">
    <location>
        <begin position="1"/>
        <end position="26"/>
    </location>
</feature>
<dbReference type="InterPro" id="IPR039426">
    <property type="entry name" value="TonB-dep_rcpt-like"/>
</dbReference>
<dbReference type="InterPro" id="IPR036942">
    <property type="entry name" value="Beta-barrel_TonB_sf"/>
</dbReference>
<dbReference type="Gene3D" id="2.170.130.10">
    <property type="entry name" value="TonB-dependent receptor, plug domain"/>
    <property type="match status" value="1"/>
</dbReference>
<keyword evidence="8 11" id="KW-0472">Membrane</keyword>
<accession>A0ABS9NKK8</accession>
<keyword evidence="5 11" id="KW-0812">Transmembrane</keyword>
<evidence type="ECO:0000256" key="7">
    <source>
        <dbReference type="ARBA" id="ARBA00023077"/>
    </source>
</evidence>
<proteinExistence type="inferred from homology"/>
<sequence length="649" mass="70711">MEKQHIRIFRLALLPLALTLALPAFADNSELETVNVQGKSSARAPVTSKTIARSTAVSLRDTLRDETGVQFGGGQGSTSQWVSIRGVAEDQIDIVVDNANAGDTPVFHHQSRMALDPALVKIIGVDKGTGSASAGIGATSGRIRATTLDAADLLKPGRNVGARINGGVYSNTGFTAGITGYARFDALDLLAGVNFTRQGDYKDGKGNKIKGTEADSKGYLAKIGYHFDEANRVVLSHRREEVDGDRALRNEFANQPPMRTDFTQDTTNLEYFGRLPFAREIEANIFRSRITDDKQPLNPNAPVPPGVPPIMSGKVPMYGAIRTTGANFGLTSDIGSLLTLKYGINWRSIAAHNAASSSQKKIDSGVYLEGIWQFSPVTLTTGLRYDRFRYTPEKGAARSVGRFNPSIGAVWDISPDFSLNASYNTASRSPRLQEAMLALGNTRLADDIKAVHARTAEAGFKFRHAGFAVSGSLYRQTVKDYIAPVNYVLTNSGKFTNTGYEITAAYRWQGLHARAGMSYSTPRLNGKIADNAALAFPMGRQYHAGLSYKFARPQLEIGWRGRFAQARGWCCTTNRTRQTLSPHRAGYGVHDLYASWQPLADDSLNVNFSINNVGNKQYYSHSERDAAISGGNALPESGRDVRLAVNYRF</sequence>
<keyword evidence="9 17" id="KW-0675">Receptor</keyword>
<evidence type="ECO:0000256" key="6">
    <source>
        <dbReference type="ARBA" id="ARBA00022729"/>
    </source>
</evidence>
<dbReference type="EMBL" id="JAKOOW010000006">
    <property type="protein sequence ID" value="MCG6503322.1"/>
    <property type="molecule type" value="Genomic_DNA"/>
</dbReference>
<dbReference type="Pfam" id="PF00593">
    <property type="entry name" value="TonB_dep_Rec_b-barrel"/>
    <property type="match status" value="1"/>
</dbReference>
<dbReference type="InterPro" id="IPR010917">
    <property type="entry name" value="TonB_rcpt_CS"/>
</dbReference>
<dbReference type="PANTHER" id="PTHR30069:SF41">
    <property type="entry name" value="HEME_HEMOPEXIN UTILIZATION PROTEIN C"/>
    <property type="match status" value="1"/>
</dbReference>
<evidence type="ECO:0000313" key="18">
    <source>
        <dbReference type="Proteomes" id="UP001298424"/>
    </source>
</evidence>
<evidence type="ECO:0000256" key="4">
    <source>
        <dbReference type="ARBA" id="ARBA00022452"/>
    </source>
</evidence>
<dbReference type="PROSITE" id="PS52016">
    <property type="entry name" value="TONB_DEPENDENT_REC_3"/>
    <property type="match status" value="1"/>
</dbReference>
<keyword evidence="10 11" id="KW-0998">Cell outer membrane</keyword>
<reference evidence="17 18" key="1">
    <citation type="submission" date="2022-02" db="EMBL/GenBank/DDBJ databases">
        <title>Genome sequence data of Kingella unionensis sp. nov. strain CICC 24913 (CCUG 75125).</title>
        <authorList>
            <person name="Xiao M."/>
        </authorList>
    </citation>
    <scope>NUCLEOTIDE SEQUENCE [LARGE SCALE GENOMIC DNA]</scope>
    <source>
        <strain evidence="17 18">CICC 24913</strain>
    </source>
</reference>
<evidence type="ECO:0000256" key="5">
    <source>
        <dbReference type="ARBA" id="ARBA00022692"/>
    </source>
</evidence>
<organism evidence="17 18">
    <name type="scientific">Kingella pumchi</name>
    <dbReference type="NCBI Taxonomy" id="2779506"/>
    <lineage>
        <taxon>Bacteria</taxon>
        <taxon>Pseudomonadati</taxon>
        <taxon>Pseudomonadota</taxon>
        <taxon>Betaproteobacteria</taxon>
        <taxon>Neisseriales</taxon>
        <taxon>Neisseriaceae</taxon>
        <taxon>Kingella</taxon>
    </lineage>
</organism>
<dbReference type="PROSITE" id="PS01156">
    <property type="entry name" value="TONB_DEPENDENT_REC_2"/>
    <property type="match status" value="1"/>
</dbReference>
<name>A0ABS9NKK8_9NEIS</name>
<feature type="domain" description="TonB-dependent receptor plug" evidence="16">
    <location>
        <begin position="42"/>
        <end position="141"/>
    </location>
</feature>
<evidence type="ECO:0000256" key="1">
    <source>
        <dbReference type="ARBA" id="ARBA00004571"/>
    </source>
</evidence>
<keyword evidence="3 11" id="KW-0813">Transport</keyword>
<dbReference type="Pfam" id="PF07715">
    <property type="entry name" value="Plug"/>
    <property type="match status" value="1"/>
</dbReference>
<keyword evidence="7 13" id="KW-0798">TonB box</keyword>
<dbReference type="Gene3D" id="2.40.170.20">
    <property type="entry name" value="TonB-dependent receptor, beta-barrel domain"/>
    <property type="match status" value="1"/>
</dbReference>
<evidence type="ECO:0000313" key="17">
    <source>
        <dbReference type="EMBL" id="MCG6503322.1"/>
    </source>
</evidence>
<dbReference type="PANTHER" id="PTHR30069">
    <property type="entry name" value="TONB-DEPENDENT OUTER MEMBRANE RECEPTOR"/>
    <property type="match status" value="1"/>
</dbReference>
<dbReference type="InterPro" id="IPR037066">
    <property type="entry name" value="Plug_dom_sf"/>
</dbReference>
<evidence type="ECO:0000256" key="11">
    <source>
        <dbReference type="PROSITE-ProRule" id="PRU01360"/>
    </source>
</evidence>
<evidence type="ECO:0000256" key="12">
    <source>
        <dbReference type="PROSITE-ProRule" id="PRU10144"/>
    </source>
</evidence>
<comment type="similarity">
    <text evidence="2 11 13">Belongs to the TonB-dependent receptor family.</text>
</comment>
<keyword evidence="6 14" id="KW-0732">Signal</keyword>
<evidence type="ECO:0000256" key="2">
    <source>
        <dbReference type="ARBA" id="ARBA00009810"/>
    </source>
</evidence>
<evidence type="ECO:0000256" key="9">
    <source>
        <dbReference type="ARBA" id="ARBA00023170"/>
    </source>
</evidence>
<keyword evidence="4 11" id="KW-1134">Transmembrane beta strand</keyword>
<feature type="short sequence motif" description="TonB C-terminal box" evidence="12">
    <location>
        <begin position="632"/>
        <end position="649"/>
    </location>
</feature>
<dbReference type="Proteomes" id="UP001298424">
    <property type="component" value="Unassembled WGS sequence"/>
</dbReference>
<feature type="chain" id="PRO_5045445490" evidence="14">
    <location>
        <begin position="27"/>
        <end position="649"/>
    </location>
</feature>
<evidence type="ECO:0000256" key="14">
    <source>
        <dbReference type="SAM" id="SignalP"/>
    </source>
</evidence>
<evidence type="ECO:0000256" key="10">
    <source>
        <dbReference type="ARBA" id="ARBA00023237"/>
    </source>
</evidence>
<comment type="caution">
    <text evidence="17">The sequence shown here is derived from an EMBL/GenBank/DDBJ whole genome shotgun (WGS) entry which is preliminary data.</text>
</comment>
<dbReference type="InterPro" id="IPR000531">
    <property type="entry name" value="Beta-barrel_TonB"/>
</dbReference>
<dbReference type="InterPro" id="IPR012910">
    <property type="entry name" value="Plug_dom"/>
</dbReference>
<dbReference type="SUPFAM" id="SSF56935">
    <property type="entry name" value="Porins"/>
    <property type="match status" value="1"/>
</dbReference>
<evidence type="ECO:0000259" key="16">
    <source>
        <dbReference type="Pfam" id="PF07715"/>
    </source>
</evidence>
<evidence type="ECO:0000256" key="8">
    <source>
        <dbReference type="ARBA" id="ARBA00023136"/>
    </source>
</evidence>